<evidence type="ECO:0000313" key="1">
    <source>
        <dbReference type="EMBL" id="MPM55096.1"/>
    </source>
</evidence>
<dbReference type="AlphaFoldDB" id="A0A645AQB8"/>
<dbReference type="EMBL" id="VSSQ01015111">
    <property type="protein sequence ID" value="MPM55096.1"/>
    <property type="molecule type" value="Genomic_DNA"/>
</dbReference>
<accession>A0A645AQB8</accession>
<proteinExistence type="predicted"/>
<reference evidence="1" key="1">
    <citation type="submission" date="2019-08" db="EMBL/GenBank/DDBJ databases">
        <authorList>
            <person name="Kucharzyk K."/>
            <person name="Murdoch R.W."/>
            <person name="Higgins S."/>
            <person name="Loffler F."/>
        </authorList>
    </citation>
    <scope>NUCLEOTIDE SEQUENCE</scope>
</reference>
<sequence>MYVCRILDRDKKALTTYWEGVLELPNLIEEVLADRLLKDNNIEEYEASLPDWWGTFIGENYL</sequence>
<protein>
    <submittedName>
        <fullName evidence="1">Uncharacterized protein</fullName>
    </submittedName>
</protein>
<name>A0A645AQB8_9ZZZZ</name>
<organism evidence="1">
    <name type="scientific">bioreactor metagenome</name>
    <dbReference type="NCBI Taxonomy" id="1076179"/>
    <lineage>
        <taxon>unclassified sequences</taxon>
        <taxon>metagenomes</taxon>
        <taxon>ecological metagenomes</taxon>
    </lineage>
</organism>
<comment type="caution">
    <text evidence="1">The sequence shown here is derived from an EMBL/GenBank/DDBJ whole genome shotgun (WGS) entry which is preliminary data.</text>
</comment>
<gene>
    <name evidence="1" type="ORF">SDC9_101881</name>
</gene>